<dbReference type="InterPro" id="IPR049492">
    <property type="entry name" value="BD-FAE-like_dom"/>
</dbReference>
<reference evidence="3 4" key="1">
    <citation type="submission" date="2017-06" db="EMBL/GenBank/DDBJ databases">
        <title>Celeribacter sp. TSPH2 complete genome sequence.</title>
        <authorList>
            <person name="Woo J.-H."/>
            <person name="Kim H.-S."/>
        </authorList>
    </citation>
    <scope>NUCLEOTIDE SEQUENCE [LARGE SCALE GENOMIC DNA]</scope>
    <source>
        <strain evidence="3 4">TSPH2</strain>
    </source>
</reference>
<dbReference type="InterPro" id="IPR050300">
    <property type="entry name" value="GDXG_lipolytic_enzyme"/>
</dbReference>
<dbReference type="EMBL" id="CP022196">
    <property type="protein sequence ID" value="ATG47020.1"/>
    <property type="molecule type" value="Genomic_DNA"/>
</dbReference>
<keyword evidence="4" id="KW-1185">Reference proteome</keyword>
<dbReference type="Pfam" id="PF20434">
    <property type="entry name" value="BD-FAE"/>
    <property type="match status" value="1"/>
</dbReference>
<dbReference type="Proteomes" id="UP000217935">
    <property type="component" value="Chromosome"/>
</dbReference>
<dbReference type="GO" id="GO:0016787">
    <property type="term" value="F:hydrolase activity"/>
    <property type="evidence" value="ECO:0007669"/>
    <property type="project" value="UniProtKB-KW"/>
</dbReference>
<evidence type="ECO:0000313" key="3">
    <source>
        <dbReference type="EMBL" id="ATG47020.1"/>
    </source>
</evidence>
<dbReference type="KEGG" id="ceh:CEW89_05200"/>
<accession>A0A291GAF7</accession>
<evidence type="ECO:0000313" key="4">
    <source>
        <dbReference type="Proteomes" id="UP000217935"/>
    </source>
</evidence>
<dbReference type="STRING" id="1758178.GCA_001550095_00539"/>
<dbReference type="SUPFAM" id="SSF53474">
    <property type="entry name" value="alpha/beta-Hydrolases"/>
    <property type="match status" value="1"/>
</dbReference>
<sequence>MSGFTRRTLIAGGAAALACPSLLWARDKTETRSYGADVLDIFRAHAPRGAVIYIHGGAWRAGSRKAVDAKPAWINAMNLDFVSIDYPMLPKTPVTGQIRAVRQAIDWCFAHVAKPDRTIVMGHSAGAHLAAMATLTGWEPRPAGVIVNDSGAVDLITLARVNEGHLPFGTASAFKDRAQWGALSPAYNLAKTLPPILAIWSGARGHGLAMSNFVTVARSRGANVSLFDGSAYRHAEVNRTLGTGKIPDLERAVTGFVTKALRR</sequence>
<dbReference type="AlphaFoldDB" id="A0A291GAF7"/>
<dbReference type="OrthoDB" id="9771666at2"/>
<dbReference type="Gene3D" id="3.40.50.1820">
    <property type="entry name" value="alpha/beta hydrolase"/>
    <property type="match status" value="1"/>
</dbReference>
<evidence type="ECO:0000259" key="2">
    <source>
        <dbReference type="Pfam" id="PF20434"/>
    </source>
</evidence>
<organism evidence="3 4">
    <name type="scientific">Celeribacter ethanolicus</name>
    <dbReference type="NCBI Taxonomy" id="1758178"/>
    <lineage>
        <taxon>Bacteria</taxon>
        <taxon>Pseudomonadati</taxon>
        <taxon>Pseudomonadota</taxon>
        <taxon>Alphaproteobacteria</taxon>
        <taxon>Rhodobacterales</taxon>
        <taxon>Roseobacteraceae</taxon>
        <taxon>Celeribacter</taxon>
    </lineage>
</organism>
<dbReference type="PANTHER" id="PTHR48081">
    <property type="entry name" value="AB HYDROLASE SUPERFAMILY PROTEIN C4A8.06C"/>
    <property type="match status" value="1"/>
</dbReference>
<protein>
    <submittedName>
        <fullName evidence="3">Carboxylesterase</fullName>
    </submittedName>
</protein>
<evidence type="ECO:0000256" key="1">
    <source>
        <dbReference type="ARBA" id="ARBA00022801"/>
    </source>
</evidence>
<proteinExistence type="predicted"/>
<dbReference type="InterPro" id="IPR029058">
    <property type="entry name" value="AB_hydrolase_fold"/>
</dbReference>
<dbReference type="PROSITE" id="PS51257">
    <property type="entry name" value="PROKAR_LIPOPROTEIN"/>
    <property type="match status" value="1"/>
</dbReference>
<feature type="domain" description="BD-FAE-like" evidence="2">
    <location>
        <begin position="46"/>
        <end position="138"/>
    </location>
</feature>
<dbReference type="RefSeq" id="WP_096805159.1">
    <property type="nucleotide sequence ID" value="NZ_CP022196.1"/>
</dbReference>
<keyword evidence="1" id="KW-0378">Hydrolase</keyword>
<gene>
    <name evidence="3" type="ORF">CEW89_05200</name>
</gene>
<name>A0A291GAF7_9RHOB</name>